<comment type="similarity">
    <text evidence="2">Belongs to the binding-protein-dependent transport system permease family. HisMQ subfamily.</text>
</comment>
<dbReference type="AlphaFoldDB" id="A0A844QGU8"/>
<feature type="transmembrane region" description="Helical" evidence="9">
    <location>
        <begin position="20"/>
        <end position="39"/>
    </location>
</feature>
<dbReference type="Gene3D" id="1.10.3720.10">
    <property type="entry name" value="MetI-like"/>
    <property type="match status" value="1"/>
</dbReference>
<evidence type="ECO:0000256" key="5">
    <source>
        <dbReference type="ARBA" id="ARBA00022692"/>
    </source>
</evidence>
<keyword evidence="6" id="KW-0029">Amino-acid transport</keyword>
<keyword evidence="12" id="KW-1185">Reference proteome</keyword>
<evidence type="ECO:0000313" key="12">
    <source>
        <dbReference type="Proteomes" id="UP000463224"/>
    </source>
</evidence>
<dbReference type="GO" id="GO:0043190">
    <property type="term" value="C:ATP-binding cassette (ABC) transporter complex"/>
    <property type="evidence" value="ECO:0007669"/>
    <property type="project" value="InterPro"/>
</dbReference>
<dbReference type="InterPro" id="IPR043429">
    <property type="entry name" value="ArtM/GltK/GlnP/TcyL/YhdX-like"/>
</dbReference>
<dbReference type="PANTHER" id="PTHR30614">
    <property type="entry name" value="MEMBRANE COMPONENT OF AMINO ACID ABC TRANSPORTER"/>
    <property type="match status" value="1"/>
</dbReference>
<evidence type="ECO:0000256" key="4">
    <source>
        <dbReference type="ARBA" id="ARBA00022475"/>
    </source>
</evidence>
<comment type="caution">
    <text evidence="11">The sequence shown here is derived from an EMBL/GenBank/DDBJ whole genome shotgun (WGS) entry which is preliminary data.</text>
</comment>
<keyword evidence="7 9" id="KW-1133">Transmembrane helix</keyword>
<dbReference type="SUPFAM" id="SSF161098">
    <property type="entry name" value="MetI-like"/>
    <property type="match status" value="1"/>
</dbReference>
<evidence type="ECO:0000313" key="11">
    <source>
        <dbReference type="EMBL" id="MVA99176.1"/>
    </source>
</evidence>
<sequence length="261" mass="28177">MGLFGELIEASGGRWIRGGLTAGLAGLIALALINLNWKIVGGLDFAVLWQYRGTLAEGLVMTLVLTAAAAACGIFFGTILAVLTQVPLAPARWFAIGYVELFRNTPILVQVLWIHFALPLVSGINTSAIVSGVIAIVLQASAYFGEIVRGGIRAVPAGYGEASDALGIPVYTRWRRVILPPAFRVMIPPFVNMTISFFKASAILTVLQVGELMTVSTRIANAIFKPIEILTLAALIYFLFGYAISQSTHWLERSLARREGR</sequence>
<dbReference type="CDD" id="cd06261">
    <property type="entry name" value="TM_PBP2"/>
    <property type="match status" value="1"/>
</dbReference>
<keyword evidence="8 9" id="KW-0472">Membrane</keyword>
<evidence type="ECO:0000256" key="2">
    <source>
        <dbReference type="ARBA" id="ARBA00010072"/>
    </source>
</evidence>
<dbReference type="InterPro" id="IPR010065">
    <property type="entry name" value="AA_ABC_transptr_permease_3TM"/>
</dbReference>
<organism evidence="11 12">
    <name type="scientific">Nitratireductor arenosus</name>
    <dbReference type="NCBI Taxonomy" id="2682096"/>
    <lineage>
        <taxon>Bacteria</taxon>
        <taxon>Pseudomonadati</taxon>
        <taxon>Pseudomonadota</taxon>
        <taxon>Alphaproteobacteria</taxon>
        <taxon>Hyphomicrobiales</taxon>
        <taxon>Phyllobacteriaceae</taxon>
        <taxon>Nitratireductor</taxon>
    </lineage>
</organism>
<dbReference type="InterPro" id="IPR035906">
    <property type="entry name" value="MetI-like_sf"/>
</dbReference>
<feature type="transmembrane region" description="Helical" evidence="9">
    <location>
        <begin position="229"/>
        <end position="251"/>
    </location>
</feature>
<evidence type="ECO:0000256" key="8">
    <source>
        <dbReference type="ARBA" id="ARBA00023136"/>
    </source>
</evidence>
<evidence type="ECO:0000256" key="3">
    <source>
        <dbReference type="ARBA" id="ARBA00022448"/>
    </source>
</evidence>
<comment type="subcellular location">
    <subcellularLocation>
        <location evidence="1">Cell inner membrane</location>
        <topology evidence="1">Multi-pass membrane protein</topology>
    </subcellularLocation>
    <subcellularLocation>
        <location evidence="9">Cell membrane</location>
        <topology evidence="9">Multi-pass membrane protein</topology>
    </subcellularLocation>
</comment>
<feature type="transmembrane region" description="Helical" evidence="9">
    <location>
        <begin position="124"/>
        <end position="144"/>
    </location>
</feature>
<evidence type="ECO:0000256" key="7">
    <source>
        <dbReference type="ARBA" id="ARBA00022989"/>
    </source>
</evidence>
<dbReference type="Pfam" id="PF00528">
    <property type="entry name" value="BPD_transp_1"/>
    <property type="match status" value="1"/>
</dbReference>
<dbReference type="EMBL" id="WPHG01000004">
    <property type="protein sequence ID" value="MVA99176.1"/>
    <property type="molecule type" value="Genomic_DNA"/>
</dbReference>
<feature type="domain" description="ABC transmembrane type-1" evidence="10">
    <location>
        <begin position="59"/>
        <end position="248"/>
    </location>
</feature>
<dbReference type="Proteomes" id="UP000463224">
    <property type="component" value="Unassembled WGS sequence"/>
</dbReference>
<accession>A0A844QGU8</accession>
<gene>
    <name evidence="11" type="ORF">GN330_18170</name>
</gene>
<evidence type="ECO:0000259" key="10">
    <source>
        <dbReference type="PROSITE" id="PS50928"/>
    </source>
</evidence>
<evidence type="ECO:0000256" key="1">
    <source>
        <dbReference type="ARBA" id="ARBA00004429"/>
    </source>
</evidence>
<dbReference type="GO" id="GO:0006865">
    <property type="term" value="P:amino acid transport"/>
    <property type="evidence" value="ECO:0007669"/>
    <property type="project" value="UniProtKB-KW"/>
</dbReference>
<feature type="transmembrane region" description="Helical" evidence="9">
    <location>
        <begin position="185"/>
        <end position="209"/>
    </location>
</feature>
<proteinExistence type="inferred from homology"/>
<dbReference type="InterPro" id="IPR000515">
    <property type="entry name" value="MetI-like"/>
</dbReference>
<feature type="transmembrane region" description="Helical" evidence="9">
    <location>
        <begin position="59"/>
        <end position="83"/>
    </location>
</feature>
<reference evidence="11 12" key="1">
    <citation type="submission" date="2019-12" db="EMBL/GenBank/DDBJ databases">
        <title>Nitratireductor arenosus sp. nov., Isolated from sea sand, Jeju island, South Korea.</title>
        <authorList>
            <person name="Kim W."/>
        </authorList>
    </citation>
    <scope>NUCLEOTIDE SEQUENCE [LARGE SCALE GENOMIC DNA]</scope>
    <source>
        <strain evidence="11 12">CAU 1489</strain>
    </source>
</reference>
<keyword evidence="4" id="KW-1003">Cell membrane</keyword>
<dbReference type="PANTHER" id="PTHR30614:SF0">
    <property type="entry name" value="L-CYSTINE TRANSPORT SYSTEM PERMEASE PROTEIN TCYL"/>
    <property type="match status" value="1"/>
</dbReference>
<keyword evidence="5 9" id="KW-0812">Transmembrane</keyword>
<dbReference type="GO" id="GO:0022857">
    <property type="term" value="F:transmembrane transporter activity"/>
    <property type="evidence" value="ECO:0007669"/>
    <property type="project" value="InterPro"/>
</dbReference>
<evidence type="ECO:0000256" key="6">
    <source>
        <dbReference type="ARBA" id="ARBA00022970"/>
    </source>
</evidence>
<name>A0A844QGU8_9HYPH</name>
<protein>
    <submittedName>
        <fullName evidence="11">ABC transporter permease subunit</fullName>
    </submittedName>
</protein>
<keyword evidence="3 9" id="KW-0813">Transport</keyword>
<dbReference type="PROSITE" id="PS50928">
    <property type="entry name" value="ABC_TM1"/>
    <property type="match status" value="1"/>
</dbReference>
<evidence type="ECO:0000256" key="9">
    <source>
        <dbReference type="RuleBase" id="RU363032"/>
    </source>
</evidence>
<dbReference type="NCBIfam" id="TIGR01726">
    <property type="entry name" value="HEQRo_perm_3TM"/>
    <property type="match status" value="1"/>
</dbReference>